<accession>A0AA90JZB6</accession>
<reference evidence="1" key="1">
    <citation type="submission" date="2023-05" db="EMBL/GenBank/DDBJ databases">
        <title>Streptantibioticus silvisoli sp. nov., acidotolerant actinomycetes 1 from pine litter.</title>
        <authorList>
            <person name="Swiecimska M."/>
            <person name="Golinska P."/>
            <person name="Sangal V."/>
            <person name="Wachnowicz B."/>
            <person name="Goodfellow M."/>
        </authorList>
    </citation>
    <scope>NUCLEOTIDE SEQUENCE</scope>
    <source>
        <strain evidence="1">SL13</strain>
    </source>
</reference>
<organism evidence="1">
    <name type="scientific">Streptantibioticus silvisoli</name>
    <dbReference type="NCBI Taxonomy" id="2705255"/>
    <lineage>
        <taxon>Bacteria</taxon>
        <taxon>Bacillati</taxon>
        <taxon>Actinomycetota</taxon>
        <taxon>Actinomycetes</taxon>
        <taxon>Kitasatosporales</taxon>
        <taxon>Streptomycetaceae</taxon>
        <taxon>Streptantibioticus</taxon>
    </lineage>
</organism>
<evidence type="ECO:0000313" key="1">
    <source>
        <dbReference type="EMBL" id="MDI5971921.1"/>
    </source>
</evidence>
<dbReference type="RefSeq" id="WP_271314716.1">
    <property type="nucleotide sequence ID" value="NZ_JABXJJ020000027.1"/>
</dbReference>
<proteinExistence type="predicted"/>
<dbReference type="EMBL" id="JABXJJ020000027">
    <property type="protein sequence ID" value="MDI5971921.1"/>
    <property type="molecule type" value="Genomic_DNA"/>
</dbReference>
<protein>
    <submittedName>
        <fullName evidence="1">Uncharacterized protein</fullName>
    </submittedName>
</protein>
<dbReference type="AlphaFoldDB" id="A0AA90JZB6"/>
<gene>
    <name evidence="1" type="ORF">POF50_021725</name>
</gene>
<name>A0AA90JZB6_9ACTN</name>
<comment type="caution">
    <text evidence="1">The sequence shown here is derived from an EMBL/GenBank/DDBJ whole genome shotgun (WGS) entry which is preliminary data.</text>
</comment>
<sequence>MKRGTRAFLIAAAVVLLIGIAGVVAKSLVHANETPKSLSLSKDEVVGAWRDPSGGVLRINADGTFTAHSVCGFGITRESGSQHGTWSQVSSGDWADGPGVMFIGTTLQVGLGLTGSHAAPELWRYQGDPDENHRCVVHKVRDH</sequence>